<feature type="compositionally biased region" description="Polar residues" evidence="1">
    <location>
        <begin position="53"/>
        <end position="71"/>
    </location>
</feature>
<evidence type="ECO:0000313" key="2">
    <source>
        <dbReference type="EMBL" id="KAF9580268.1"/>
    </source>
</evidence>
<feature type="compositionally biased region" description="Basic and acidic residues" evidence="1">
    <location>
        <begin position="101"/>
        <end position="115"/>
    </location>
</feature>
<dbReference type="EMBL" id="JAABOA010002175">
    <property type="protein sequence ID" value="KAF9580268.1"/>
    <property type="molecule type" value="Genomic_DNA"/>
</dbReference>
<dbReference type="AlphaFoldDB" id="A0A9P6KCW8"/>
<evidence type="ECO:0000256" key="1">
    <source>
        <dbReference type="SAM" id="MobiDB-lite"/>
    </source>
</evidence>
<evidence type="ECO:0000313" key="3">
    <source>
        <dbReference type="Proteomes" id="UP000780801"/>
    </source>
</evidence>
<name>A0A9P6KCW8_9FUNG</name>
<sequence>LKLRQILECSDVEKALAAISGSAIQDKIDKEHEQLMKYLAQEQKKANRKEESSIVQDQHNHNNRQGSKTISLQESEVLKFQAVQPDPEPELEGLERASINVDDHSFPQIFPERHV</sequence>
<feature type="compositionally biased region" description="Basic and acidic residues" evidence="1">
    <location>
        <begin position="42"/>
        <end position="52"/>
    </location>
</feature>
<protein>
    <submittedName>
        <fullName evidence="2">Uncharacterized protein</fullName>
    </submittedName>
</protein>
<reference evidence="2" key="1">
    <citation type="journal article" date="2020" name="Fungal Divers.">
        <title>Resolving the Mortierellaceae phylogeny through synthesis of multi-gene phylogenetics and phylogenomics.</title>
        <authorList>
            <person name="Vandepol N."/>
            <person name="Liber J."/>
            <person name="Desiro A."/>
            <person name="Na H."/>
            <person name="Kennedy M."/>
            <person name="Barry K."/>
            <person name="Grigoriev I.V."/>
            <person name="Miller A.N."/>
            <person name="O'Donnell K."/>
            <person name="Stajich J.E."/>
            <person name="Bonito G."/>
        </authorList>
    </citation>
    <scope>NUCLEOTIDE SEQUENCE</scope>
    <source>
        <strain evidence="2">KOD1015</strain>
    </source>
</reference>
<gene>
    <name evidence="2" type="ORF">BGW38_003152</name>
</gene>
<accession>A0A9P6KCW8</accession>
<feature type="region of interest" description="Disordered" evidence="1">
    <location>
        <begin position="84"/>
        <end position="115"/>
    </location>
</feature>
<keyword evidence="3" id="KW-1185">Reference proteome</keyword>
<feature type="non-terminal residue" evidence="2">
    <location>
        <position position="1"/>
    </location>
</feature>
<dbReference type="Proteomes" id="UP000780801">
    <property type="component" value="Unassembled WGS sequence"/>
</dbReference>
<comment type="caution">
    <text evidence="2">The sequence shown here is derived from an EMBL/GenBank/DDBJ whole genome shotgun (WGS) entry which is preliminary data.</text>
</comment>
<organism evidence="2 3">
    <name type="scientific">Lunasporangiospora selenospora</name>
    <dbReference type="NCBI Taxonomy" id="979761"/>
    <lineage>
        <taxon>Eukaryota</taxon>
        <taxon>Fungi</taxon>
        <taxon>Fungi incertae sedis</taxon>
        <taxon>Mucoromycota</taxon>
        <taxon>Mortierellomycotina</taxon>
        <taxon>Mortierellomycetes</taxon>
        <taxon>Mortierellales</taxon>
        <taxon>Mortierellaceae</taxon>
        <taxon>Lunasporangiospora</taxon>
    </lineage>
</organism>
<feature type="region of interest" description="Disordered" evidence="1">
    <location>
        <begin position="40"/>
        <end position="71"/>
    </location>
</feature>
<feature type="non-terminal residue" evidence="2">
    <location>
        <position position="115"/>
    </location>
</feature>
<proteinExistence type="predicted"/>